<comment type="subunit">
    <text evidence="11">Monomer.</text>
</comment>
<evidence type="ECO:0000256" key="7">
    <source>
        <dbReference type="ARBA" id="ARBA00022777"/>
    </source>
</evidence>
<evidence type="ECO:0000256" key="9">
    <source>
        <dbReference type="ARBA" id="ARBA00023141"/>
    </source>
</evidence>
<evidence type="ECO:0000313" key="14">
    <source>
        <dbReference type="Proteomes" id="UP001500839"/>
    </source>
</evidence>
<dbReference type="PANTHER" id="PTHR21087:SF16">
    <property type="entry name" value="SHIKIMATE KINASE 1, CHLOROPLASTIC"/>
    <property type="match status" value="1"/>
</dbReference>
<comment type="pathway">
    <text evidence="1 11">Metabolic intermediate biosynthesis; chorismate biosynthesis; chorismate from D-erythrose 4-phosphate and phosphoenolpyruvate: step 5/7.</text>
</comment>
<proteinExistence type="inferred from homology"/>
<protein>
    <recommendedName>
        <fullName evidence="3 11">Shikimate kinase</fullName>
        <shortName evidence="11">SK</shortName>
        <ecNumber evidence="3 11">2.7.1.71</ecNumber>
    </recommendedName>
</protein>
<evidence type="ECO:0000256" key="3">
    <source>
        <dbReference type="ARBA" id="ARBA00012154"/>
    </source>
</evidence>
<keyword evidence="6 11" id="KW-0547">Nucleotide-binding</keyword>
<keyword evidence="14" id="KW-1185">Reference proteome</keyword>
<evidence type="ECO:0000313" key="13">
    <source>
        <dbReference type="EMBL" id="GAA4814500.1"/>
    </source>
</evidence>
<gene>
    <name evidence="11 13" type="primary">aroK</name>
    <name evidence="13" type="ORF">GCM10023353_19750</name>
</gene>
<keyword evidence="8 11" id="KW-0067">ATP-binding</keyword>
<dbReference type="SUPFAM" id="SSF52540">
    <property type="entry name" value="P-loop containing nucleoside triphosphate hydrolases"/>
    <property type="match status" value="1"/>
</dbReference>
<dbReference type="PRINTS" id="PR01100">
    <property type="entry name" value="SHIKIMTKNASE"/>
</dbReference>
<dbReference type="Pfam" id="PF01202">
    <property type="entry name" value="SKI"/>
    <property type="match status" value="1"/>
</dbReference>
<feature type="binding site" evidence="11">
    <location>
        <position position="128"/>
    </location>
    <ligand>
        <name>ATP</name>
        <dbReference type="ChEBI" id="CHEBI:30616"/>
    </ligand>
</feature>
<evidence type="ECO:0000256" key="1">
    <source>
        <dbReference type="ARBA" id="ARBA00004842"/>
    </source>
</evidence>
<feature type="binding site" evidence="11">
    <location>
        <position position="164"/>
    </location>
    <ligand>
        <name>ATP</name>
        <dbReference type="ChEBI" id="CHEBI:30616"/>
    </ligand>
</feature>
<evidence type="ECO:0000256" key="12">
    <source>
        <dbReference type="SAM" id="MobiDB-lite"/>
    </source>
</evidence>
<feature type="region of interest" description="Disordered" evidence="12">
    <location>
        <begin position="117"/>
        <end position="137"/>
    </location>
</feature>
<keyword evidence="11" id="KW-0479">Metal-binding</keyword>
<comment type="subcellular location">
    <subcellularLocation>
        <location evidence="11">Cytoplasm</location>
    </subcellularLocation>
</comment>
<organism evidence="13 14">
    <name type="scientific">Tomitella cavernea</name>
    <dbReference type="NCBI Taxonomy" id="1387982"/>
    <lineage>
        <taxon>Bacteria</taxon>
        <taxon>Bacillati</taxon>
        <taxon>Actinomycetota</taxon>
        <taxon>Actinomycetes</taxon>
        <taxon>Mycobacteriales</taxon>
        <taxon>Tomitella</taxon>
    </lineage>
</organism>
<dbReference type="Gene3D" id="3.40.50.300">
    <property type="entry name" value="P-loop containing nucleotide triphosphate hydrolases"/>
    <property type="match status" value="1"/>
</dbReference>
<dbReference type="PANTHER" id="PTHR21087">
    <property type="entry name" value="SHIKIMATE KINASE"/>
    <property type="match status" value="1"/>
</dbReference>
<feature type="binding site" evidence="11">
    <location>
        <position position="80"/>
    </location>
    <ligand>
        <name>substrate</name>
    </ligand>
</feature>
<dbReference type="InterPro" id="IPR027417">
    <property type="entry name" value="P-loop_NTPase"/>
</dbReference>
<comment type="similarity">
    <text evidence="2 11">Belongs to the shikimate kinase family.</text>
</comment>
<dbReference type="InterPro" id="IPR031322">
    <property type="entry name" value="Shikimate/glucono_kinase"/>
</dbReference>
<feature type="region of interest" description="Disordered" evidence="12">
    <location>
        <begin position="180"/>
        <end position="200"/>
    </location>
</feature>
<comment type="function">
    <text evidence="11">Catalyzes the specific phosphorylation of the 3-hydroxyl group of shikimic acid using ATP as a cosubstrate.</text>
</comment>
<comment type="caution">
    <text evidence="13">The sequence shown here is derived from an EMBL/GenBank/DDBJ whole genome shotgun (WGS) entry which is preliminary data.</text>
</comment>
<keyword evidence="9 11" id="KW-0057">Aromatic amino acid biosynthesis</keyword>
<dbReference type="GO" id="GO:0016301">
    <property type="term" value="F:kinase activity"/>
    <property type="evidence" value="ECO:0007669"/>
    <property type="project" value="UniProtKB-KW"/>
</dbReference>
<reference evidence="14" key="1">
    <citation type="journal article" date="2019" name="Int. J. Syst. Evol. Microbiol.">
        <title>The Global Catalogue of Microorganisms (GCM) 10K type strain sequencing project: providing services to taxonomists for standard genome sequencing and annotation.</title>
        <authorList>
            <consortium name="The Broad Institute Genomics Platform"/>
            <consortium name="The Broad Institute Genome Sequencing Center for Infectious Disease"/>
            <person name="Wu L."/>
            <person name="Ma J."/>
        </authorList>
    </citation>
    <scope>NUCLEOTIDE SEQUENCE [LARGE SCALE GENOMIC DNA]</scope>
    <source>
        <strain evidence="14">JCM 18542</strain>
    </source>
</reference>
<feature type="binding site" evidence="11">
    <location>
        <position position="147"/>
    </location>
    <ligand>
        <name>substrate</name>
    </ligand>
</feature>
<name>A0ABP9CU82_9ACTN</name>
<comment type="catalytic activity">
    <reaction evidence="10 11">
        <text>shikimate + ATP = 3-phosphoshikimate + ADP + H(+)</text>
        <dbReference type="Rhea" id="RHEA:13121"/>
        <dbReference type="ChEBI" id="CHEBI:15378"/>
        <dbReference type="ChEBI" id="CHEBI:30616"/>
        <dbReference type="ChEBI" id="CHEBI:36208"/>
        <dbReference type="ChEBI" id="CHEBI:145989"/>
        <dbReference type="ChEBI" id="CHEBI:456216"/>
        <dbReference type="EC" id="2.7.1.71"/>
    </reaction>
</comment>
<comment type="cofactor">
    <cofactor evidence="11">
        <name>Mg(2+)</name>
        <dbReference type="ChEBI" id="CHEBI:18420"/>
    </cofactor>
    <text evidence="11">Binds 1 Mg(2+) ion per subunit.</text>
</comment>
<dbReference type="InterPro" id="IPR023000">
    <property type="entry name" value="Shikimate_kinase_CS"/>
</dbReference>
<evidence type="ECO:0000256" key="11">
    <source>
        <dbReference type="HAMAP-Rule" id="MF_00109"/>
    </source>
</evidence>
<dbReference type="EMBL" id="BAABKQ010000001">
    <property type="protein sequence ID" value="GAA4814500.1"/>
    <property type="molecule type" value="Genomic_DNA"/>
</dbReference>
<keyword evidence="4 11" id="KW-0028">Amino-acid biosynthesis</keyword>
<keyword evidence="11" id="KW-0460">Magnesium</keyword>
<evidence type="ECO:0000256" key="10">
    <source>
        <dbReference type="ARBA" id="ARBA00048567"/>
    </source>
</evidence>
<dbReference type="EC" id="2.7.1.71" evidence="3 11"/>
<keyword evidence="5 11" id="KW-0808">Transferase</keyword>
<keyword evidence="11" id="KW-0963">Cytoplasm</keyword>
<feature type="binding site" evidence="11">
    <location>
        <position position="16"/>
    </location>
    <ligand>
        <name>Mg(2+)</name>
        <dbReference type="ChEBI" id="CHEBI:18420"/>
    </ligand>
</feature>
<feature type="binding site" evidence="11">
    <location>
        <begin position="12"/>
        <end position="17"/>
    </location>
    <ligand>
        <name>ATP</name>
        <dbReference type="ChEBI" id="CHEBI:30616"/>
    </ligand>
</feature>
<evidence type="ECO:0000256" key="5">
    <source>
        <dbReference type="ARBA" id="ARBA00022679"/>
    </source>
</evidence>
<dbReference type="RefSeq" id="WP_200175594.1">
    <property type="nucleotide sequence ID" value="NZ_BAABKQ010000001.1"/>
</dbReference>
<feature type="binding site" evidence="11">
    <location>
        <position position="58"/>
    </location>
    <ligand>
        <name>substrate</name>
    </ligand>
</feature>
<evidence type="ECO:0000256" key="6">
    <source>
        <dbReference type="ARBA" id="ARBA00022741"/>
    </source>
</evidence>
<dbReference type="InterPro" id="IPR000623">
    <property type="entry name" value="Shikimate_kinase/TSH1"/>
</dbReference>
<dbReference type="CDD" id="cd00464">
    <property type="entry name" value="SK"/>
    <property type="match status" value="1"/>
</dbReference>
<evidence type="ECO:0000256" key="8">
    <source>
        <dbReference type="ARBA" id="ARBA00022840"/>
    </source>
</evidence>
<feature type="binding site" evidence="11">
    <location>
        <position position="34"/>
    </location>
    <ligand>
        <name>substrate</name>
    </ligand>
</feature>
<accession>A0ABP9CU82</accession>
<evidence type="ECO:0000256" key="4">
    <source>
        <dbReference type="ARBA" id="ARBA00022605"/>
    </source>
</evidence>
<sequence>MAPRAVMVGPPGAGKSTIGRRLAAALGVGIVDTDTELERQEGRPIRAIFAADGEAVFRGIEEDVVRESLQNSDGVVSLGGGAVLSARTRALLRGHTVVFLDISAHEGLLRTGIAGRLRGQPGKDDETRPLLQGDDPAGRYRELIGERRPLYEEVATLVVHTDRRSPGKVVREIAELLESTATDAVGRPGGRHGTHGEQHH</sequence>
<dbReference type="PROSITE" id="PS01128">
    <property type="entry name" value="SHIKIMATE_KINASE"/>
    <property type="match status" value="1"/>
</dbReference>
<evidence type="ECO:0000256" key="2">
    <source>
        <dbReference type="ARBA" id="ARBA00006997"/>
    </source>
</evidence>
<dbReference type="HAMAP" id="MF_00109">
    <property type="entry name" value="Shikimate_kinase"/>
    <property type="match status" value="1"/>
</dbReference>
<dbReference type="Proteomes" id="UP001500839">
    <property type="component" value="Unassembled WGS sequence"/>
</dbReference>
<keyword evidence="7 11" id="KW-0418">Kinase</keyword>